<reference evidence="2" key="1">
    <citation type="submission" date="2023-07" db="EMBL/GenBank/DDBJ databases">
        <title>Novel Mycoplasma species identified in domestic and wild animals.</title>
        <authorList>
            <person name="Volokhov D.V."/>
            <person name="Furtak V.A."/>
            <person name="Zagorodnyaya T.A."/>
        </authorList>
    </citation>
    <scope>NUCLEOTIDE SEQUENCE [LARGE SCALE GENOMIC DNA]</scope>
    <source>
        <strain evidence="2">92-19</strain>
    </source>
</reference>
<name>A0ABT2PXM1_9MOLU</name>
<accession>A0ABT2PXM1</accession>
<organism evidence="1 2">
    <name type="scientific">Paracholeplasma vituli</name>
    <dbReference type="NCBI Taxonomy" id="69473"/>
    <lineage>
        <taxon>Bacteria</taxon>
        <taxon>Bacillati</taxon>
        <taxon>Mycoplasmatota</taxon>
        <taxon>Mollicutes</taxon>
        <taxon>Acholeplasmatales</taxon>
        <taxon>Acholeplasmataceae</taxon>
        <taxon>Paracholeplasma</taxon>
    </lineage>
</organism>
<comment type="caution">
    <text evidence="1">The sequence shown here is derived from an EMBL/GenBank/DDBJ whole genome shotgun (WGS) entry which is preliminary data.</text>
</comment>
<evidence type="ECO:0000313" key="2">
    <source>
        <dbReference type="Proteomes" id="UP001209076"/>
    </source>
</evidence>
<dbReference type="Proteomes" id="UP001209076">
    <property type="component" value="Unassembled WGS sequence"/>
</dbReference>
<protein>
    <submittedName>
        <fullName evidence="1">Uncharacterized protein</fullName>
    </submittedName>
</protein>
<sequence>MKFIETGVELRLTHILKYQGVIYNHEMDDIIGEMIHYIESKKGKAIRILTITKGLNFETGKQRLVMDFYIEMNQPTIGSNKFSYLPVYELTNCVVSKYKGHPQNASIATKEVNDYIKKHELEPISPVHQLMKIDKKTKKKEQKKNEVDLEVYIKVN</sequence>
<evidence type="ECO:0000313" key="1">
    <source>
        <dbReference type="EMBL" id="MCU0104452.1"/>
    </source>
</evidence>
<dbReference type="EMBL" id="JAOEGN010000003">
    <property type="protein sequence ID" value="MCU0104452.1"/>
    <property type="molecule type" value="Genomic_DNA"/>
</dbReference>
<gene>
    <name evidence="1" type="ORF">N7603_02125</name>
</gene>
<keyword evidence="2" id="KW-1185">Reference proteome</keyword>
<proteinExistence type="predicted"/>
<dbReference type="RefSeq" id="WP_262095687.1">
    <property type="nucleotide sequence ID" value="NZ_JAOEGN010000003.1"/>
</dbReference>